<dbReference type="Proteomes" id="UP000655523">
    <property type="component" value="Unassembled WGS sequence"/>
</dbReference>
<gene>
    <name evidence="1" type="ORF">GNZ13_03735</name>
</gene>
<organism evidence="1 2">
    <name type="scientific">Paraburkholderia elongata</name>
    <dbReference type="NCBI Taxonomy" id="2675747"/>
    <lineage>
        <taxon>Bacteria</taxon>
        <taxon>Pseudomonadati</taxon>
        <taxon>Pseudomonadota</taxon>
        <taxon>Betaproteobacteria</taxon>
        <taxon>Burkholderiales</taxon>
        <taxon>Burkholderiaceae</taxon>
        <taxon>Paraburkholderia</taxon>
    </lineage>
</organism>
<evidence type="ECO:0000313" key="2">
    <source>
        <dbReference type="Proteomes" id="UP000655523"/>
    </source>
</evidence>
<evidence type="ECO:0000313" key="1">
    <source>
        <dbReference type="EMBL" id="NPT53747.1"/>
    </source>
</evidence>
<sequence>MKRDLTFVEEHQVKAWLAVEHGSCSNARPFRIRTPLAARAERASLRAVRFVNREGDLTRAADHVAE</sequence>
<proteinExistence type="predicted"/>
<comment type="caution">
    <text evidence="1">The sequence shown here is derived from an EMBL/GenBank/DDBJ whole genome shotgun (WGS) entry which is preliminary data.</text>
</comment>
<keyword evidence="2" id="KW-1185">Reference proteome</keyword>
<name>A0A972NL11_9BURK</name>
<dbReference type="AlphaFoldDB" id="A0A972NL11"/>
<accession>A0A972NL11</accession>
<dbReference type="EMBL" id="WOEZ01000019">
    <property type="protein sequence ID" value="NPT53747.1"/>
    <property type="molecule type" value="Genomic_DNA"/>
</dbReference>
<reference evidence="1 2" key="1">
    <citation type="submission" date="2019-11" db="EMBL/GenBank/DDBJ databases">
        <title>Metabolism of dissolved organic matter in forest soils.</title>
        <authorList>
            <person name="Cyle K.T."/>
            <person name="Wilhelm R.C."/>
            <person name="Martinez C.E."/>
        </authorList>
    </citation>
    <scope>NUCLEOTIDE SEQUENCE [LARGE SCALE GENOMIC DNA]</scope>
    <source>
        <strain evidence="1 2">5N</strain>
    </source>
</reference>
<protein>
    <submittedName>
        <fullName evidence="1">Uncharacterized protein</fullName>
    </submittedName>
</protein>
<dbReference type="RefSeq" id="WP_172160621.1">
    <property type="nucleotide sequence ID" value="NZ_WOEZ01000019.1"/>
</dbReference>